<dbReference type="GO" id="GO:0005737">
    <property type="term" value="C:cytoplasm"/>
    <property type="evidence" value="ECO:0007669"/>
    <property type="project" value="TreeGrafter"/>
</dbReference>
<dbReference type="AlphaFoldDB" id="A0A7J7KPE2"/>
<evidence type="ECO:0000313" key="6">
    <source>
        <dbReference type="EMBL" id="KAF6040060.1"/>
    </source>
</evidence>
<keyword evidence="1" id="KW-0444">Lipid biosynthesis</keyword>
<dbReference type="GO" id="GO:0004305">
    <property type="term" value="F:ethanolamine kinase activity"/>
    <property type="evidence" value="ECO:0007669"/>
    <property type="project" value="UniProtKB-EC"/>
</dbReference>
<dbReference type="PANTHER" id="PTHR22603">
    <property type="entry name" value="CHOLINE/ETHANOALAMINE KINASE"/>
    <property type="match status" value="1"/>
</dbReference>
<evidence type="ECO:0000256" key="2">
    <source>
        <dbReference type="ARBA" id="ARBA00023264"/>
    </source>
</evidence>
<evidence type="ECO:0000256" key="4">
    <source>
        <dbReference type="ARBA" id="ARBA00038211"/>
    </source>
</evidence>
<dbReference type="Gene3D" id="3.30.200.20">
    <property type="entry name" value="Phosphorylase Kinase, domain 1"/>
    <property type="match status" value="1"/>
</dbReference>
<name>A0A7J7KPE2_BUGNE</name>
<dbReference type="GO" id="GO:0006646">
    <property type="term" value="P:phosphatidylethanolamine biosynthetic process"/>
    <property type="evidence" value="ECO:0007669"/>
    <property type="project" value="TreeGrafter"/>
</dbReference>
<dbReference type="EMBL" id="VXIV02000185">
    <property type="protein sequence ID" value="KAF6040060.1"/>
    <property type="molecule type" value="Genomic_DNA"/>
</dbReference>
<gene>
    <name evidence="6" type="ORF">EB796_001629</name>
</gene>
<sequence>MASVTLDITIDDDFNSIQEVLEQIRPAWSWADVKRKPFTTGITNKICGFYLHTDSKWDDMVLVRLYGRNTDTIIDRKAERRNMSLLNSVGAGPALYAVLNNGLAYGFVKGVTVDEKTVRESPVRELIAGQVAKMHTVDLSKYPEIDQSTPMIYTKVVHFLSCIPQPLSDPKKQKRLEEFGKSMTDLREEVNQMIDLAKKYAKSPCGFTHNDLLLENIIYNAEEGAVSFIDYEYGAYNFLYFDIANHFAEYAGVEKPDHSLYPDREYMLEWLSTYFSAYSGGNNSSFTTSMLNDICTEVNFFSLWSHLLWGIWSIVQAENSSIDFDFMAFATSRLGAYFDRKEEFISEIIKKVNGC</sequence>
<accession>A0A7J7KPE2</accession>
<dbReference type="Gene3D" id="3.90.1200.10">
    <property type="match status" value="1"/>
</dbReference>
<reference evidence="6" key="1">
    <citation type="submission" date="2020-06" db="EMBL/GenBank/DDBJ databases">
        <title>Draft genome of Bugula neritina, a colonial animal packing powerful symbionts and potential medicines.</title>
        <authorList>
            <person name="Rayko M."/>
        </authorList>
    </citation>
    <scope>NUCLEOTIDE SEQUENCE [LARGE SCALE GENOMIC DNA]</scope>
    <source>
        <strain evidence="6">Kwan_BN1</strain>
    </source>
</reference>
<dbReference type="PANTHER" id="PTHR22603:SF66">
    <property type="entry name" value="ETHANOLAMINE KINASE"/>
    <property type="match status" value="1"/>
</dbReference>
<evidence type="ECO:0000313" key="7">
    <source>
        <dbReference type="Proteomes" id="UP000593567"/>
    </source>
</evidence>
<dbReference type="InterPro" id="IPR011009">
    <property type="entry name" value="Kinase-like_dom_sf"/>
</dbReference>
<dbReference type="CDD" id="cd05157">
    <property type="entry name" value="ETNK_euk"/>
    <property type="match status" value="1"/>
</dbReference>
<evidence type="ECO:0000256" key="1">
    <source>
        <dbReference type="ARBA" id="ARBA00023209"/>
    </source>
</evidence>
<evidence type="ECO:0000256" key="3">
    <source>
        <dbReference type="ARBA" id="ARBA00037883"/>
    </source>
</evidence>
<dbReference type="OrthoDB" id="10267235at2759"/>
<dbReference type="Proteomes" id="UP000593567">
    <property type="component" value="Unassembled WGS sequence"/>
</dbReference>
<evidence type="ECO:0000256" key="5">
    <source>
        <dbReference type="ARBA" id="ARBA00038874"/>
    </source>
</evidence>
<keyword evidence="2" id="KW-1208">Phospholipid metabolism</keyword>
<protein>
    <recommendedName>
        <fullName evidence="5">ethanolamine kinase</fullName>
        <ecNumber evidence="5">2.7.1.82</ecNumber>
    </recommendedName>
</protein>
<dbReference type="EC" id="2.7.1.82" evidence="5"/>
<keyword evidence="7" id="KW-1185">Reference proteome</keyword>
<keyword evidence="1" id="KW-0443">Lipid metabolism</keyword>
<keyword evidence="1" id="KW-0594">Phospholipid biosynthesis</keyword>
<comment type="similarity">
    <text evidence="4">Belongs to the choline/ethanolamine kinase family.</text>
</comment>
<organism evidence="6 7">
    <name type="scientific">Bugula neritina</name>
    <name type="common">Brown bryozoan</name>
    <name type="synonym">Sertularia neritina</name>
    <dbReference type="NCBI Taxonomy" id="10212"/>
    <lineage>
        <taxon>Eukaryota</taxon>
        <taxon>Metazoa</taxon>
        <taxon>Spiralia</taxon>
        <taxon>Lophotrochozoa</taxon>
        <taxon>Bryozoa</taxon>
        <taxon>Gymnolaemata</taxon>
        <taxon>Cheilostomatida</taxon>
        <taxon>Flustrina</taxon>
        <taxon>Buguloidea</taxon>
        <taxon>Bugulidae</taxon>
        <taxon>Bugula</taxon>
    </lineage>
</organism>
<proteinExistence type="inferred from homology"/>
<dbReference type="Pfam" id="PF01633">
    <property type="entry name" value="Choline_kinase"/>
    <property type="match status" value="1"/>
</dbReference>
<comment type="caution">
    <text evidence="6">The sequence shown here is derived from an EMBL/GenBank/DDBJ whole genome shotgun (WGS) entry which is preliminary data.</text>
</comment>
<comment type="pathway">
    <text evidence="3">Phospholipid metabolism; phosphatidylethanolamine biosynthesis; phosphatidylethanolamine from ethanolamine: step 1/3.</text>
</comment>
<dbReference type="SUPFAM" id="SSF56112">
    <property type="entry name" value="Protein kinase-like (PK-like)"/>
    <property type="match status" value="1"/>
</dbReference>